<accession>A0A3M6UYX1</accession>
<evidence type="ECO:0000313" key="1">
    <source>
        <dbReference type="EMBL" id="RMX58881.1"/>
    </source>
</evidence>
<dbReference type="AlphaFoldDB" id="A0A3M6UYX1"/>
<proteinExistence type="predicted"/>
<dbReference type="EMBL" id="RCHS01000426">
    <property type="protein sequence ID" value="RMX58881.1"/>
    <property type="molecule type" value="Genomic_DNA"/>
</dbReference>
<name>A0A3M6UYX1_POCDA</name>
<dbReference type="Proteomes" id="UP000275408">
    <property type="component" value="Unassembled WGS sequence"/>
</dbReference>
<comment type="caution">
    <text evidence="1">The sequence shown here is derived from an EMBL/GenBank/DDBJ whole genome shotgun (WGS) entry which is preliminary data.</text>
</comment>
<evidence type="ECO:0000313" key="2">
    <source>
        <dbReference type="Proteomes" id="UP000275408"/>
    </source>
</evidence>
<reference evidence="1 2" key="1">
    <citation type="journal article" date="2018" name="Sci. Rep.">
        <title>Comparative analysis of the Pocillopora damicornis genome highlights role of immune system in coral evolution.</title>
        <authorList>
            <person name="Cunning R."/>
            <person name="Bay R.A."/>
            <person name="Gillette P."/>
            <person name="Baker A.C."/>
            <person name="Traylor-Knowles N."/>
        </authorList>
    </citation>
    <scope>NUCLEOTIDE SEQUENCE [LARGE SCALE GENOMIC DNA]</scope>
    <source>
        <strain evidence="1">RSMAS</strain>
        <tissue evidence="1">Whole animal</tissue>
    </source>
</reference>
<sequence length="220" mass="25039">IEEPLQQVQLLYLLLERRLKWTPCPFTFDQATVVQSHQDLTPTRVVLFYESDESVNVIRTLNEDTQLTNMLDSCLVFVAHNRSPCVSQMLERVGEDPRPLSGAHVSILQQVGVTKRQVIAAWSSGDKLKAEEVIRHTTVNLHHEKAISLQREQMEDTRELRRQQDAAFQASNIIATQERNAGVVVRMFSGENVTILVLPSTIFRDIAGQDKQVPLRLEND</sequence>
<protein>
    <submittedName>
        <fullName evidence="1">Uncharacterized protein</fullName>
    </submittedName>
</protein>
<feature type="non-terminal residue" evidence="1">
    <location>
        <position position="220"/>
    </location>
</feature>
<feature type="non-terminal residue" evidence="1">
    <location>
        <position position="1"/>
    </location>
</feature>
<organism evidence="1 2">
    <name type="scientific">Pocillopora damicornis</name>
    <name type="common">Cauliflower coral</name>
    <name type="synonym">Millepora damicornis</name>
    <dbReference type="NCBI Taxonomy" id="46731"/>
    <lineage>
        <taxon>Eukaryota</taxon>
        <taxon>Metazoa</taxon>
        <taxon>Cnidaria</taxon>
        <taxon>Anthozoa</taxon>
        <taxon>Hexacorallia</taxon>
        <taxon>Scleractinia</taxon>
        <taxon>Astrocoeniina</taxon>
        <taxon>Pocilloporidae</taxon>
        <taxon>Pocillopora</taxon>
    </lineage>
</organism>
<keyword evidence="2" id="KW-1185">Reference proteome</keyword>
<gene>
    <name evidence="1" type="ORF">pdam_00022035</name>
</gene>